<name>A0ABW8IF85_9GAMM</name>
<keyword evidence="1" id="KW-0805">Transcription regulation</keyword>
<dbReference type="Gene3D" id="1.10.10.10">
    <property type="entry name" value="Winged helix-like DNA-binding domain superfamily/Winged helix DNA-binding domain"/>
    <property type="match status" value="1"/>
</dbReference>
<dbReference type="InterPro" id="IPR014757">
    <property type="entry name" value="Tscrpt_reg_IclR_C"/>
</dbReference>
<dbReference type="SUPFAM" id="SSF55781">
    <property type="entry name" value="GAF domain-like"/>
    <property type="match status" value="1"/>
</dbReference>
<feature type="domain" description="IclR-ED" evidence="5">
    <location>
        <begin position="73"/>
        <end position="252"/>
    </location>
</feature>
<dbReference type="EMBL" id="JADIKI010000021">
    <property type="protein sequence ID" value="MFK2853320.1"/>
    <property type="molecule type" value="Genomic_DNA"/>
</dbReference>
<dbReference type="InterPro" id="IPR005471">
    <property type="entry name" value="Tscrpt_reg_IclR_N"/>
</dbReference>
<comment type="caution">
    <text evidence="6">The sequence shown here is derived from an EMBL/GenBank/DDBJ whole genome shotgun (WGS) entry which is preliminary data.</text>
</comment>
<keyword evidence="3" id="KW-0804">Transcription</keyword>
<dbReference type="RefSeq" id="WP_380016437.1">
    <property type="nucleotide sequence ID" value="NZ_JADIKI010000021.1"/>
</dbReference>
<keyword evidence="2" id="KW-0238">DNA-binding</keyword>
<dbReference type="Pfam" id="PF01614">
    <property type="entry name" value="IclR_C"/>
    <property type="match status" value="1"/>
</dbReference>
<reference evidence="6 7" key="1">
    <citation type="submission" date="2020-10" db="EMBL/GenBank/DDBJ databases">
        <title>Phylogeny of dyella-like bacteria.</title>
        <authorList>
            <person name="Fu J."/>
        </authorList>
    </citation>
    <scope>NUCLEOTIDE SEQUENCE [LARGE SCALE GENOMIC DNA]</scope>
    <source>
        <strain evidence="6 7">DHG40</strain>
    </source>
</reference>
<evidence type="ECO:0000259" key="4">
    <source>
        <dbReference type="PROSITE" id="PS51077"/>
    </source>
</evidence>
<dbReference type="Proteomes" id="UP001620409">
    <property type="component" value="Unassembled WGS sequence"/>
</dbReference>
<dbReference type="Gene3D" id="3.30.450.40">
    <property type="match status" value="1"/>
</dbReference>
<dbReference type="PROSITE" id="PS51077">
    <property type="entry name" value="HTH_ICLR"/>
    <property type="match status" value="1"/>
</dbReference>
<keyword evidence="7" id="KW-1185">Reference proteome</keyword>
<dbReference type="PANTHER" id="PTHR30136:SF7">
    <property type="entry name" value="HTH-TYPE TRANSCRIPTIONAL REGULATOR KDGR-RELATED"/>
    <property type="match status" value="1"/>
</dbReference>
<dbReference type="SMART" id="SM00346">
    <property type="entry name" value="HTH_ICLR"/>
    <property type="match status" value="1"/>
</dbReference>
<dbReference type="InterPro" id="IPR036388">
    <property type="entry name" value="WH-like_DNA-bd_sf"/>
</dbReference>
<protein>
    <submittedName>
        <fullName evidence="6">IclR family transcriptional regulator</fullName>
    </submittedName>
</protein>
<evidence type="ECO:0000256" key="2">
    <source>
        <dbReference type="ARBA" id="ARBA00023125"/>
    </source>
</evidence>
<sequence>MTNPTPKYRAPALDKGLDILELLAGSSGPLSIAEISEGVGRSRGEIFRMLQVLEERDYIARGEGDVGYSVTPRLFRLGMEQPPVKSAIETALPIMHHLAEACGQACHLVVPSGEQIVVVARVDPPGEVALVVRVGHRRPMSQSTSGHVLLAFQEEQTRERWLDLIMRFEPNLDRKKLMRLLSQLRTRGYACERSHVVEAVTDLSAPVLQHGSAVCALTIPYIDQQTATSHSTDEVIAALLRATGEISEALQFGSSPRNS</sequence>
<accession>A0ABW8IF85</accession>
<gene>
    <name evidence="6" type="ORF">ISP18_01750</name>
</gene>
<dbReference type="InterPro" id="IPR050707">
    <property type="entry name" value="HTH_MetabolicPath_Reg"/>
</dbReference>
<dbReference type="PROSITE" id="PS51078">
    <property type="entry name" value="ICLR_ED"/>
    <property type="match status" value="1"/>
</dbReference>
<evidence type="ECO:0000256" key="3">
    <source>
        <dbReference type="ARBA" id="ARBA00023163"/>
    </source>
</evidence>
<dbReference type="InterPro" id="IPR029016">
    <property type="entry name" value="GAF-like_dom_sf"/>
</dbReference>
<dbReference type="SUPFAM" id="SSF46785">
    <property type="entry name" value="Winged helix' DNA-binding domain"/>
    <property type="match status" value="1"/>
</dbReference>
<proteinExistence type="predicted"/>
<evidence type="ECO:0000313" key="6">
    <source>
        <dbReference type="EMBL" id="MFK2853320.1"/>
    </source>
</evidence>
<organism evidence="6 7">
    <name type="scientific">Dyella humi</name>
    <dbReference type="NCBI Taxonomy" id="1770547"/>
    <lineage>
        <taxon>Bacteria</taxon>
        <taxon>Pseudomonadati</taxon>
        <taxon>Pseudomonadota</taxon>
        <taxon>Gammaproteobacteria</taxon>
        <taxon>Lysobacterales</taxon>
        <taxon>Rhodanobacteraceae</taxon>
        <taxon>Dyella</taxon>
    </lineage>
</organism>
<dbReference type="InterPro" id="IPR036390">
    <property type="entry name" value="WH_DNA-bd_sf"/>
</dbReference>
<feature type="domain" description="HTH iclR-type" evidence="4">
    <location>
        <begin position="10"/>
        <end position="72"/>
    </location>
</feature>
<evidence type="ECO:0000256" key="1">
    <source>
        <dbReference type="ARBA" id="ARBA00023015"/>
    </source>
</evidence>
<dbReference type="PANTHER" id="PTHR30136">
    <property type="entry name" value="HELIX-TURN-HELIX TRANSCRIPTIONAL REGULATOR, ICLR FAMILY"/>
    <property type="match status" value="1"/>
</dbReference>
<dbReference type="Pfam" id="PF09339">
    <property type="entry name" value="HTH_IclR"/>
    <property type="match status" value="1"/>
</dbReference>
<evidence type="ECO:0000313" key="7">
    <source>
        <dbReference type="Proteomes" id="UP001620409"/>
    </source>
</evidence>
<evidence type="ECO:0000259" key="5">
    <source>
        <dbReference type="PROSITE" id="PS51078"/>
    </source>
</evidence>